<gene>
    <name evidence="4" type="ORF">DFO77_11576</name>
</gene>
<dbReference type="Pfam" id="PF00107">
    <property type="entry name" value="ADH_zinc_N"/>
    <property type="match status" value="1"/>
</dbReference>
<evidence type="ECO:0000313" key="5">
    <source>
        <dbReference type="Proteomes" id="UP000252733"/>
    </source>
</evidence>
<dbReference type="GO" id="GO:0016491">
    <property type="term" value="F:oxidoreductase activity"/>
    <property type="evidence" value="ECO:0007669"/>
    <property type="project" value="UniProtKB-KW"/>
</dbReference>
<dbReference type="SUPFAM" id="SSF51735">
    <property type="entry name" value="NAD(P)-binding Rossmann-fold domains"/>
    <property type="match status" value="1"/>
</dbReference>
<dbReference type="Gene3D" id="3.90.180.10">
    <property type="entry name" value="Medium-chain alcohol dehydrogenases, catalytic domain"/>
    <property type="match status" value="1"/>
</dbReference>
<keyword evidence="1" id="KW-0560">Oxidoreductase</keyword>
<dbReference type="Proteomes" id="UP000252733">
    <property type="component" value="Unassembled WGS sequence"/>
</dbReference>
<dbReference type="EMBL" id="QPIZ01000015">
    <property type="protein sequence ID" value="RCW32531.1"/>
    <property type="molecule type" value="Genomic_DNA"/>
</dbReference>
<dbReference type="AlphaFoldDB" id="A0A368V0J9"/>
<feature type="domain" description="Alcohol dehydrogenase-like C-terminal" evidence="2">
    <location>
        <begin position="212"/>
        <end position="336"/>
    </location>
</feature>
<dbReference type="CDD" id="cd08238">
    <property type="entry name" value="sorbose_phosphate_red"/>
    <property type="match status" value="1"/>
</dbReference>
<dbReference type="InterPro" id="IPR036291">
    <property type="entry name" value="NAD(P)-bd_dom_sf"/>
</dbReference>
<dbReference type="InterPro" id="IPR011032">
    <property type="entry name" value="GroES-like_sf"/>
</dbReference>
<evidence type="ECO:0000256" key="1">
    <source>
        <dbReference type="ARBA" id="ARBA00023002"/>
    </source>
</evidence>
<dbReference type="InterPro" id="IPR013149">
    <property type="entry name" value="ADH-like_C"/>
</dbReference>
<evidence type="ECO:0000259" key="2">
    <source>
        <dbReference type="Pfam" id="PF00107"/>
    </source>
</evidence>
<feature type="domain" description="Alcohol dehydrogenase-like N-terminal" evidence="3">
    <location>
        <begin position="26"/>
        <end position="131"/>
    </location>
</feature>
<reference evidence="4 5" key="1">
    <citation type="submission" date="2018-07" db="EMBL/GenBank/DDBJ databases">
        <title>Freshwater and sediment microbial communities from various areas in North America, analyzing microbe dynamics in response to fracking.</title>
        <authorList>
            <person name="Lamendella R."/>
        </authorList>
    </citation>
    <scope>NUCLEOTIDE SEQUENCE [LARGE SCALE GENOMIC DNA]</scope>
    <source>
        <strain evidence="4 5">160A</strain>
    </source>
</reference>
<accession>A0A368V0J9</accession>
<dbReference type="SUPFAM" id="SSF50129">
    <property type="entry name" value="GroES-like"/>
    <property type="match status" value="1"/>
</dbReference>
<evidence type="ECO:0000259" key="3">
    <source>
        <dbReference type="Pfam" id="PF08240"/>
    </source>
</evidence>
<dbReference type="InterPro" id="IPR050129">
    <property type="entry name" value="Zn_alcohol_dh"/>
</dbReference>
<keyword evidence="5" id="KW-1185">Reference proteome</keyword>
<proteinExistence type="predicted"/>
<name>A0A368V0J9_9BACT</name>
<evidence type="ECO:0000313" key="4">
    <source>
        <dbReference type="EMBL" id="RCW32531.1"/>
    </source>
</evidence>
<dbReference type="Pfam" id="PF08240">
    <property type="entry name" value="ADH_N"/>
    <property type="match status" value="1"/>
</dbReference>
<organism evidence="4 5">
    <name type="scientific">Marinilabilia salmonicolor</name>
    <dbReference type="NCBI Taxonomy" id="989"/>
    <lineage>
        <taxon>Bacteria</taxon>
        <taxon>Pseudomonadati</taxon>
        <taxon>Bacteroidota</taxon>
        <taxon>Bacteroidia</taxon>
        <taxon>Marinilabiliales</taxon>
        <taxon>Marinilabiliaceae</taxon>
        <taxon>Marinilabilia</taxon>
    </lineage>
</organism>
<dbReference type="PANTHER" id="PTHR43401">
    <property type="entry name" value="L-THREONINE 3-DEHYDROGENASE"/>
    <property type="match status" value="1"/>
</dbReference>
<dbReference type="PANTHER" id="PTHR43401:SF2">
    <property type="entry name" value="L-THREONINE 3-DEHYDROGENASE"/>
    <property type="match status" value="1"/>
</dbReference>
<protein>
    <submittedName>
        <fullName evidence="4">Threonine dehydrogenase-like Zn-dependent dehydrogenase</fullName>
    </submittedName>
</protein>
<dbReference type="InterPro" id="IPR013154">
    <property type="entry name" value="ADH-like_N"/>
</dbReference>
<sequence>MKTTAVRLYGKKDLRMERFELPPIKDNEILAKVVSDSICMSSYKAANQGTDHKRIPDNVAEHPIIIGHEFAGEIIEVGDKWKSKFQPGQKYSIQPAIYYEEGPVGVLSAPGYSYPHIGGDATYVIIPKDVVEQDCLLPYNGPGFYPASLAEPLSCVIGAMHANYHTTPGSYEHKMEIVDGGKMAILAGVGPMGLAAINYVIHRSNRKPSLLVVTDIDQSRLDRAAEIYPVETAQKNGIEQIYLNTGNVDDPVKSLKNLTDGKGYDDVFVFAPVPSVIEQADAILGFDGCLNFFAGPSNPNLQAKMNFYNVHYAYTHIVGTSGGNMNDMREALEIMSKGLDPAGLVTHIGGLNAVPETTLNLPNIAGGKKLIYTHIDMPLTPISEFAELGKTDPFFAKLAELVTNNNGLWSVEAEEYLLKNATTKTKG</sequence>
<comment type="caution">
    <text evidence="4">The sequence shown here is derived from an EMBL/GenBank/DDBJ whole genome shotgun (WGS) entry which is preliminary data.</text>
</comment>
<dbReference type="Gene3D" id="3.40.50.720">
    <property type="entry name" value="NAD(P)-binding Rossmann-like Domain"/>
    <property type="match status" value="1"/>
</dbReference>
<dbReference type="RefSeq" id="WP_114437290.1">
    <property type="nucleotide sequence ID" value="NZ_QPIZ01000015.1"/>
</dbReference>